<dbReference type="Gene3D" id="3.30.720.110">
    <property type="match status" value="1"/>
</dbReference>
<evidence type="ECO:0000259" key="1">
    <source>
        <dbReference type="PROSITE" id="PS51819"/>
    </source>
</evidence>
<protein>
    <submittedName>
        <fullName evidence="2">Glyoxalase</fullName>
    </submittedName>
</protein>
<evidence type="ECO:0000313" key="2">
    <source>
        <dbReference type="EMBL" id="ANN78119.1"/>
    </source>
</evidence>
<feature type="domain" description="VOC" evidence="1">
    <location>
        <begin position="12"/>
        <end position="137"/>
    </location>
</feature>
<keyword evidence="3" id="KW-1185">Reference proteome</keyword>
<organism evidence="2 3">
    <name type="scientific">Bordetella flabilis</name>
    <dbReference type="NCBI Taxonomy" id="463014"/>
    <lineage>
        <taxon>Bacteria</taxon>
        <taxon>Pseudomonadati</taxon>
        <taxon>Pseudomonadota</taxon>
        <taxon>Betaproteobacteria</taxon>
        <taxon>Burkholderiales</taxon>
        <taxon>Alcaligenaceae</taxon>
        <taxon>Bordetella</taxon>
    </lineage>
</organism>
<dbReference type="RefSeq" id="WP_066658931.1">
    <property type="nucleotide sequence ID" value="NZ_CP016172.1"/>
</dbReference>
<dbReference type="InterPro" id="IPR004360">
    <property type="entry name" value="Glyas_Fos-R_dOase_dom"/>
</dbReference>
<dbReference type="Gene3D" id="3.30.720.120">
    <property type="match status" value="1"/>
</dbReference>
<dbReference type="STRING" id="463014.BAU07_14360"/>
<dbReference type="Proteomes" id="UP000091926">
    <property type="component" value="Chromosome"/>
</dbReference>
<dbReference type="PANTHER" id="PTHR34109:SF1">
    <property type="entry name" value="VOC DOMAIN-CONTAINING PROTEIN"/>
    <property type="match status" value="1"/>
</dbReference>
<dbReference type="KEGG" id="bfz:BAU07_14360"/>
<reference evidence="2 3" key="1">
    <citation type="submission" date="2016-06" db="EMBL/GenBank/DDBJ databases">
        <title>Complete genome sequences of Bordetella bronchialis and Bordetella flabilis.</title>
        <authorList>
            <person name="LiPuma J.J."/>
            <person name="Spilker T."/>
        </authorList>
    </citation>
    <scope>NUCLEOTIDE SEQUENCE [LARGE SCALE GENOMIC DNA]</scope>
    <source>
        <strain evidence="2 3">AU10664</strain>
    </source>
</reference>
<accession>A0A193GFQ0</accession>
<dbReference type="CDD" id="cd07246">
    <property type="entry name" value="VOC_like"/>
    <property type="match status" value="1"/>
</dbReference>
<dbReference type="EMBL" id="CP016172">
    <property type="protein sequence ID" value="ANN78119.1"/>
    <property type="molecule type" value="Genomic_DNA"/>
</dbReference>
<dbReference type="InterPro" id="IPR029068">
    <property type="entry name" value="Glyas_Bleomycin-R_OHBP_Dase"/>
</dbReference>
<sequence length="157" mass="17122">MPTPTSHPIPPGMPTLTPHLTCANALAAIDFYVQAFGAREEGRMMDPEGKKLMHAMLRIGDSPLMMADEFPGCGMGAGGSEGKAVVLHLYVNDVDAAMERALAAGAKLVMPATDMFWGDRYGQLDDPFGHRWSLATHKFDVKPEEMREAMQRQFQGG</sequence>
<proteinExistence type="predicted"/>
<dbReference type="SUPFAM" id="SSF54593">
    <property type="entry name" value="Glyoxalase/Bleomycin resistance protein/Dihydroxybiphenyl dioxygenase"/>
    <property type="match status" value="1"/>
</dbReference>
<gene>
    <name evidence="2" type="ORF">BAU07_14360</name>
</gene>
<dbReference type="AlphaFoldDB" id="A0A193GFQ0"/>
<dbReference type="PROSITE" id="PS51819">
    <property type="entry name" value="VOC"/>
    <property type="match status" value="1"/>
</dbReference>
<name>A0A193GFQ0_9BORD</name>
<dbReference type="OrthoDB" id="9795306at2"/>
<dbReference type="PANTHER" id="PTHR34109">
    <property type="entry name" value="BNAUNNG04460D PROTEIN-RELATED"/>
    <property type="match status" value="1"/>
</dbReference>
<dbReference type="Pfam" id="PF00903">
    <property type="entry name" value="Glyoxalase"/>
    <property type="match status" value="1"/>
</dbReference>
<evidence type="ECO:0000313" key="3">
    <source>
        <dbReference type="Proteomes" id="UP000091926"/>
    </source>
</evidence>
<dbReference type="InterPro" id="IPR037523">
    <property type="entry name" value="VOC_core"/>
</dbReference>